<keyword evidence="9" id="KW-1185">Reference proteome</keyword>
<keyword evidence="3 6" id="KW-0547">Nucleotide-binding</keyword>
<dbReference type="NCBIfam" id="TIGR02432">
    <property type="entry name" value="lysidine_TilS_N"/>
    <property type="match status" value="1"/>
</dbReference>
<dbReference type="GO" id="GO:0005524">
    <property type="term" value="F:ATP binding"/>
    <property type="evidence" value="ECO:0007669"/>
    <property type="project" value="UniProtKB-UniRule"/>
</dbReference>
<evidence type="ECO:0000313" key="8">
    <source>
        <dbReference type="EMBL" id="PZM07619.1"/>
    </source>
</evidence>
<comment type="catalytic activity">
    <reaction evidence="5 6">
        <text>cytidine(34) in tRNA(Ile2) + L-lysine + ATP = lysidine(34) in tRNA(Ile2) + AMP + diphosphate + H(+)</text>
        <dbReference type="Rhea" id="RHEA:43744"/>
        <dbReference type="Rhea" id="RHEA-COMP:10625"/>
        <dbReference type="Rhea" id="RHEA-COMP:10670"/>
        <dbReference type="ChEBI" id="CHEBI:15378"/>
        <dbReference type="ChEBI" id="CHEBI:30616"/>
        <dbReference type="ChEBI" id="CHEBI:32551"/>
        <dbReference type="ChEBI" id="CHEBI:33019"/>
        <dbReference type="ChEBI" id="CHEBI:82748"/>
        <dbReference type="ChEBI" id="CHEBI:83665"/>
        <dbReference type="ChEBI" id="CHEBI:456215"/>
        <dbReference type="EC" id="6.3.4.19"/>
    </reaction>
</comment>
<keyword evidence="6" id="KW-0963">Cytoplasm</keyword>
<organism evidence="8 9">
    <name type="scientific">Rhizobium tubonense</name>
    <dbReference type="NCBI Taxonomy" id="484088"/>
    <lineage>
        <taxon>Bacteria</taxon>
        <taxon>Pseudomonadati</taxon>
        <taxon>Pseudomonadota</taxon>
        <taxon>Alphaproteobacteria</taxon>
        <taxon>Hyphomicrobiales</taxon>
        <taxon>Rhizobiaceae</taxon>
        <taxon>Rhizobium/Agrobacterium group</taxon>
        <taxon>Rhizobium</taxon>
    </lineage>
</organism>
<dbReference type="Proteomes" id="UP000248925">
    <property type="component" value="Unassembled WGS sequence"/>
</dbReference>
<protein>
    <recommendedName>
        <fullName evidence="6">tRNA(Ile)-lysidine synthase</fullName>
        <ecNumber evidence="6">6.3.4.19</ecNumber>
    </recommendedName>
    <alternativeName>
        <fullName evidence="6">tRNA(Ile)-2-lysyl-cytidine synthase</fullName>
    </alternativeName>
    <alternativeName>
        <fullName evidence="6">tRNA(Ile)-lysidine synthetase</fullName>
    </alternativeName>
</protein>
<comment type="domain">
    <text evidence="6">The N-terminal region contains the highly conserved SGGXDS motif, predicted to be a P-loop motif involved in ATP binding.</text>
</comment>
<dbReference type="SUPFAM" id="SSF52402">
    <property type="entry name" value="Adenine nucleotide alpha hydrolases-like"/>
    <property type="match status" value="1"/>
</dbReference>
<comment type="function">
    <text evidence="6">Ligates lysine onto the cytidine present at position 34 of the AUA codon-specific tRNA(Ile) that contains the anticodon CAU, in an ATP-dependent manner. Cytidine is converted to lysidine, thus changing the amino acid specificity of the tRNA from methionine to isoleucine.</text>
</comment>
<dbReference type="Pfam" id="PF01171">
    <property type="entry name" value="ATP_bind_3"/>
    <property type="match status" value="1"/>
</dbReference>
<comment type="caution">
    <text evidence="8">The sequence shown here is derived from an EMBL/GenBank/DDBJ whole genome shotgun (WGS) entry which is preliminary data.</text>
</comment>
<keyword evidence="4 6" id="KW-0067">ATP-binding</keyword>
<dbReference type="GO" id="GO:0032267">
    <property type="term" value="F:tRNA(Ile)-lysidine synthase activity"/>
    <property type="evidence" value="ECO:0007669"/>
    <property type="project" value="UniProtKB-EC"/>
</dbReference>
<evidence type="ECO:0000256" key="6">
    <source>
        <dbReference type="HAMAP-Rule" id="MF_01161"/>
    </source>
</evidence>
<dbReference type="InterPro" id="IPR011063">
    <property type="entry name" value="TilS/TtcA_N"/>
</dbReference>
<dbReference type="EMBL" id="PCDP01000082">
    <property type="protein sequence ID" value="PZM07619.1"/>
    <property type="molecule type" value="Genomic_DNA"/>
</dbReference>
<evidence type="ECO:0000259" key="7">
    <source>
        <dbReference type="Pfam" id="PF01171"/>
    </source>
</evidence>
<evidence type="ECO:0000256" key="3">
    <source>
        <dbReference type="ARBA" id="ARBA00022741"/>
    </source>
</evidence>
<proteinExistence type="inferred from homology"/>
<dbReference type="PANTHER" id="PTHR43033:SF1">
    <property type="entry name" value="TRNA(ILE)-LYSIDINE SYNTHASE-RELATED"/>
    <property type="match status" value="1"/>
</dbReference>
<evidence type="ECO:0000256" key="4">
    <source>
        <dbReference type="ARBA" id="ARBA00022840"/>
    </source>
</evidence>
<accession>A0A2W4C141</accession>
<name>A0A2W4C141_9HYPH</name>
<gene>
    <name evidence="6 8" type="primary">tilS</name>
    <name evidence="8" type="ORF">CPY51_31335</name>
</gene>
<dbReference type="GO" id="GO:0005737">
    <property type="term" value="C:cytoplasm"/>
    <property type="evidence" value="ECO:0007669"/>
    <property type="project" value="UniProtKB-SubCell"/>
</dbReference>
<keyword evidence="1 6" id="KW-0436">Ligase</keyword>
<dbReference type="InterPro" id="IPR014729">
    <property type="entry name" value="Rossmann-like_a/b/a_fold"/>
</dbReference>
<dbReference type="PANTHER" id="PTHR43033">
    <property type="entry name" value="TRNA(ILE)-LYSIDINE SYNTHASE-RELATED"/>
    <property type="match status" value="1"/>
</dbReference>
<dbReference type="AlphaFoldDB" id="A0A2W4C141"/>
<dbReference type="Gene3D" id="3.40.50.620">
    <property type="entry name" value="HUPs"/>
    <property type="match status" value="1"/>
</dbReference>
<sequence>MIGEAVSENATESPEAAAAKFLGSLRKPAHILVAVSGGSDSIGLLVMLADCLKTFPHPEITLSAATIDHGLRPESAAEAVVVAALCSRLGITHVTRRWEGDKPRSGLMAAAREARYELLADATADLGANVIVTAHTLDDQLETLAMRGARLADGEPGVGTGIADAVLFDRRIWVIRPLLACRRDNIRAYLTNREISWIDDPSNDDPHYERVRTRKYLATLKNLPTVPVYAGAARAAISAAAADWLESHVIIHAAALAEIRTPGLDADSAVLAYALSNLTAVLGGQSFGLGRERLRRILDFIGERSPGRRTSGGVVFDLRSSGLYMMRESRGIEPLVLAPGEHGVWDGRFEIVNGGATSVRVEPSGNGGATALATTLPKAAVYRAGAVLPHIIHLGGQTSLGAGTIVHVAPYFAPFDRFLTRFDLCFANRLAISFGRKPYLQPPLSGLLTENASVGADYLGKGHA</sequence>
<evidence type="ECO:0000256" key="2">
    <source>
        <dbReference type="ARBA" id="ARBA00022694"/>
    </source>
</evidence>
<evidence type="ECO:0000256" key="1">
    <source>
        <dbReference type="ARBA" id="ARBA00022598"/>
    </source>
</evidence>
<feature type="binding site" evidence="6">
    <location>
        <begin position="36"/>
        <end position="41"/>
    </location>
    <ligand>
        <name>ATP</name>
        <dbReference type="ChEBI" id="CHEBI:30616"/>
    </ligand>
</feature>
<feature type="domain" description="tRNA(Ile)-lysidine/2-thiocytidine synthase N-terminal" evidence="7">
    <location>
        <begin position="30"/>
        <end position="215"/>
    </location>
</feature>
<dbReference type="OrthoDB" id="9807403at2"/>
<dbReference type="GO" id="GO:0006400">
    <property type="term" value="P:tRNA modification"/>
    <property type="evidence" value="ECO:0007669"/>
    <property type="project" value="UniProtKB-UniRule"/>
</dbReference>
<dbReference type="CDD" id="cd01992">
    <property type="entry name" value="TilS_N"/>
    <property type="match status" value="1"/>
</dbReference>
<evidence type="ECO:0000256" key="5">
    <source>
        <dbReference type="ARBA" id="ARBA00048539"/>
    </source>
</evidence>
<keyword evidence="2 6" id="KW-0819">tRNA processing</keyword>
<reference evidence="8 9" key="1">
    <citation type="journal article" date="2018" name="Sci. Rep.">
        <title>Rhizobium tumorigenes sp. nov., a novel plant tumorigenic bacterium isolated from cane gall tumors on thornless blackberry.</title>
        <authorList>
            <person name="Kuzmanovi N."/>
            <person name="Smalla K."/>
            <person name="Gronow S."/>
            <person name="PuBawska J."/>
        </authorList>
    </citation>
    <scope>NUCLEOTIDE SEQUENCE [LARGE SCALE GENOMIC DNA]</scope>
    <source>
        <strain evidence="8 9">CCBAU 85046</strain>
    </source>
</reference>
<dbReference type="InterPro" id="IPR012094">
    <property type="entry name" value="tRNA_Ile_lys_synt"/>
</dbReference>
<dbReference type="InterPro" id="IPR012795">
    <property type="entry name" value="tRNA_Ile_lys_synt_N"/>
</dbReference>
<dbReference type="EC" id="6.3.4.19" evidence="6"/>
<comment type="similarity">
    <text evidence="6">Belongs to the tRNA(Ile)-lysidine synthase family.</text>
</comment>
<dbReference type="HAMAP" id="MF_01161">
    <property type="entry name" value="tRNA_Ile_lys_synt"/>
    <property type="match status" value="1"/>
</dbReference>
<evidence type="ECO:0000313" key="9">
    <source>
        <dbReference type="Proteomes" id="UP000248925"/>
    </source>
</evidence>
<comment type="subcellular location">
    <subcellularLocation>
        <location evidence="6">Cytoplasm</location>
    </subcellularLocation>
</comment>